<feature type="compositionally biased region" description="Low complexity" evidence="1">
    <location>
        <begin position="134"/>
        <end position="152"/>
    </location>
</feature>
<dbReference type="EMBL" id="JAAAJA010000123">
    <property type="protein sequence ID" value="KAG0261514.1"/>
    <property type="molecule type" value="Genomic_DNA"/>
</dbReference>
<accession>A0A9P6U6A4</accession>
<protein>
    <submittedName>
        <fullName evidence="2">Uncharacterized protein</fullName>
    </submittedName>
</protein>
<keyword evidence="3" id="KW-1185">Reference proteome</keyword>
<dbReference type="Pfam" id="PF15365">
    <property type="entry name" value="PNRC"/>
    <property type="match status" value="1"/>
</dbReference>
<feature type="compositionally biased region" description="Low complexity" evidence="1">
    <location>
        <begin position="1"/>
        <end position="11"/>
    </location>
</feature>
<feature type="compositionally biased region" description="Polar residues" evidence="1">
    <location>
        <begin position="218"/>
        <end position="238"/>
    </location>
</feature>
<dbReference type="GO" id="GO:0016071">
    <property type="term" value="P:mRNA metabolic process"/>
    <property type="evidence" value="ECO:0007669"/>
    <property type="project" value="UniProtKB-ARBA"/>
</dbReference>
<dbReference type="OrthoDB" id="2142961at2759"/>
<proteinExistence type="predicted"/>
<name>A0A9P6U6A4_9FUNG</name>
<organism evidence="2 3">
    <name type="scientific">Mortierella polycephala</name>
    <dbReference type="NCBI Taxonomy" id="41804"/>
    <lineage>
        <taxon>Eukaryota</taxon>
        <taxon>Fungi</taxon>
        <taxon>Fungi incertae sedis</taxon>
        <taxon>Mucoromycota</taxon>
        <taxon>Mortierellomycotina</taxon>
        <taxon>Mortierellomycetes</taxon>
        <taxon>Mortierellales</taxon>
        <taxon>Mortierellaceae</taxon>
        <taxon>Mortierella</taxon>
    </lineage>
</organism>
<dbReference type="AlphaFoldDB" id="A0A9P6U6A4"/>
<evidence type="ECO:0000313" key="2">
    <source>
        <dbReference type="EMBL" id="KAG0261514.1"/>
    </source>
</evidence>
<dbReference type="InterPro" id="IPR028322">
    <property type="entry name" value="PNRC-like_rgn"/>
</dbReference>
<evidence type="ECO:0000256" key="1">
    <source>
        <dbReference type="SAM" id="MobiDB-lite"/>
    </source>
</evidence>
<feature type="region of interest" description="Disordered" evidence="1">
    <location>
        <begin position="180"/>
        <end position="246"/>
    </location>
</feature>
<gene>
    <name evidence="2" type="ORF">BG011_000978</name>
</gene>
<reference evidence="2" key="1">
    <citation type="journal article" date="2020" name="Fungal Divers.">
        <title>Resolving the Mortierellaceae phylogeny through synthesis of multi-gene phylogenetics and phylogenomics.</title>
        <authorList>
            <person name="Vandepol N."/>
            <person name="Liber J."/>
            <person name="Desiro A."/>
            <person name="Na H."/>
            <person name="Kennedy M."/>
            <person name="Barry K."/>
            <person name="Grigoriev I.V."/>
            <person name="Miller A.N."/>
            <person name="O'Donnell K."/>
            <person name="Stajich J.E."/>
            <person name="Bonito G."/>
        </authorList>
    </citation>
    <scope>NUCLEOTIDE SEQUENCE</scope>
    <source>
        <strain evidence="2">KOD948</strain>
    </source>
</reference>
<comment type="caution">
    <text evidence="2">The sequence shown here is derived from an EMBL/GenBank/DDBJ whole genome shotgun (WGS) entry which is preliminary data.</text>
</comment>
<feature type="region of interest" description="Disordered" evidence="1">
    <location>
        <begin position="1"/>
        <end position="165"/>
    </location>
</feature>
<feature type="compositionally biased region" description="Basic residues" evidence="1">
    <location>
        <begin position="122"/>
        <end position="133"/>
    </location>
</feature>
<evidence type="ECO:0000313" key="3">
    <source>
        <dbReference type="Proteomes" id="UP000726737"/>
    </source>
</evidence>
<sequence length="417" mass="45663">MQSSSTISSTAPPAPSAPRAQRYNNNKKSGITTAIHNQSQSTNHNQPRHGNNNNNRQSQRGNNSHSRHQSMPSQQRSAPNGLASSNNKVDMTNVTILKRSSAMPVSKTDGETALSTQLQQHQHQHQHQQHQHQHQYQQRNQKPRPQSQQQPSKARRVQRRREVDAVTESLAHADLDMALAQSPPMNPSSPPSSSDSDDSESTPSRSSNHFLGSKSYRHMSNSPPQRPSSAPVTTSQPLNGGYAHSNRAAHPMETMQRPSVGANKFNSADKVLLADRAPAEKKNGLYAGPTFHNSPAPTSLPIPAFARSLGNSPVEPSVEKSPMPFFGEAASPQLNSMRPLAQPSPVPMSQSMPMPMPMYSAAPGWHGHYSMPMGMSYNVPERMATSSVMPHQTGMHGTDQLMEISHNLRTLLKIQSQ</sequence>
<dbReference type="Proteomes" id="UP000726737">
    <property type="component" value="Unassembled WGS sequence"/>
</dbReference>
<feature type="compositionally biased region" description="Polar residues" evidence="1">
    <location>
        <begin position="22"/>
        <end position="42"/>
    </location>
</feature>
<feature type="compositionally biased region" description="Low complexity" evidence="1">
    <location>
        <begin position="43"/>
        <end position="64"/>
    </location>
</feature>
<feature type="compositionally biased region" description="Polar residues" evidence="1">
    <location>
        <begin position="69"/>
        <end position="95"/>
    </location>
</feature>